<dbReference type="GO" id="GO:0005829">
    <property type="term" value="C:cytosol"/>
    <property type="evidence" value="ECO:0007669"/>
    <property type="project" value="TreeGrafter"/>
</dbReference>
<evidence type="ECO:0000256" key="1">
    <source>
        <dbReference type="ARBA" id="ARBA00022490"/>
    </source>
</evidence>
<keyword evidence="2 4" id="KW-0810">Translation regulation</keyword>
<dbReference type="GO" id="GO:0045947">
    <property type="term" value="P:negative regulation of translational initiation"/>
    <property type="evidence" value="ECO:0007669"/>
    <property type="project" value="UniProtKB-UniRule"/>
</dbReference>
<comment type="similarity">
    <text evidence="4">Belongs to the CsrA/RsmA family.</text>
</comment>
<name>A0A7C4LS62_9PLAN</name>
<dbReference type="Gene3D" id="2.60.40.4380">
    <property type="entry name" value="Translational regulator CsrA"/>
    <property type="match status" value="1"/>
</dbReference>
<dbReference type="GO" id="GO:1902208">
    <property type="term" value="P:regulation of bacterial-type flagellum assembly"/>
    <property type="evidence" value="ECO:0007669"/>
    <property type="project" value="UniProtKB-UniRule"/>
</dbReference>
<organism evidence="5">
    <name type="scientific">Schlesneria paludicola</name>
    <dbReference type="NCBI Taxonomy" id="360056"/>
    <lineage>
        <taxon>Bacteria</taxon>
        <taxon>Pseudomonadati</taxon>
        <taxon>Planctomycetota</taxon>
        <taxon>Planctomycetia</taxon>
        <taxon>Planctomycetales</taxon>
        <taxon>Planctomycetaceae</taxon>
        <taxon>Schlesneria</taxon>
    </lineage>
</organism>
<evidence type="ECO:0000256" key="4">
    <source>
        <dbReference type="HAMAP-Rule" id="MF_00167"/>
    </source>
</evidence>
<keyword evidence="1 4" id="KW-0963">Cytoplasm</keyword>
<dbReference type="GO" id="GO:0006109">
    <property type="term" value="P:regulation of carbohydrate metabolic process"/>
    <property type="evidence" value="ECO:0007669"/>
    <property type="project" value="InterPro"/>
</dbReference>
<dbReference type="EMBL" id="DSVQ01000017">
    <property type="protein sequence ID" value="HGT40491.1"/>
    <property type="molecule type" value="Genomic_DNA"/>
</dbReference>
<evidence type="ECO:0000313" key="5">
    <source>
        <dbReference type="EMBL" id="HGT40491.1"/>
    </source>
</evidence>
<accession>A0A7C4LS62</accession>
<dbReference type="SUPFAM" id="SSF117130">
    <property type="entry name" value="CsrA-like"/>
    <property type="match status" value="1"/>
</dbReference>
<dbReference type="PANTHER" id="PTHR34984">
    <property type="entry name" value="CARBON STORAGE REGULATOR"/>
    <property type="match status" value="1"/>
</dbReference>
<dbReference type="GO" id="GO:0044781">
    <property type="term" value="P:bacterial-type flagellum organization"/>
    <property type="evidence" value="ECO:0007669"/>
    <property type="project" value="UniProtKB-KW"/>
</dbReference>
<dbReference type="AlphaFoldDB" id="A0A7C4LS62"/>
<dbReference type="PANTHER" id="PTHR34984:SF1">
    <property type="entry name" value="CARBON STORAGE REGULATOR"/>
    <property type="match status" value="1"/>
</dbReference>
<dbReference type="GO" id="GO:0048027">
    <property type="term" value="F:mRNA 5'-UTR binding"/>
    <property type="evidence" value="ECO:0007669"/>
    <property type="project" value="UniProtKB-UniRule"/>
</dbReference>
<protein>
    <recommendedName>
        <fullName evidence="4">Translational regulator CsrA</fullName>
    </recommendedName>
</protein>
<keyword evidence="4" id="KW-1005">Bacterial flagellum biogenesis</keyword>
<dbReference type="Pfam" id="PF02599">
    <property type="entry name" value="CsrA"/>
    <property type="match status" value="1"/>
</dbReference>
<gene>
    <name evidence="4" type="primary">csrA</name>
    <name evidence="5" type="ORF">ENS64_14700</name>
</gene>
<proteinExistence type="inferred from homology"/>
<keyword evidence="4" id="KW-0678">Repressor</keyword>
<comment type="subunit">
    <text evidence="4">Homodimer; the beta-strands of each monomer intercalate to form a hydrophobic core, while the alpha-helices form wings that extend away from the core.</text>
</comment>
<dbReference type="InterPro" id="IPR003751">
    <property type="entry name" value="CsrA"/>
</dbReference>
<reference evidence="5" key="1">
    <citation type="journal article" date="2020" name="mSystems">
        <title>Genome- and Community-Level Interaction Insights into Carbon Utilization and Element Cycling Functions of Hydrothermarchaeota in Hydrothermal Sediment.</title>
        <authorList>
            <person name="Zhou Z."/>
            <person name="Liu Y."/>
            <person name="Xu W."/>
            <person name="Pan J."/>
            <person name="Luo Z.H."/>
            <person name="Li M."/>
        </authorList>
    </citation>
    <scope>NUCLEOTIDE SEQUENCE [LARGE SCALE GENOMIC DNA]</scope>
    <source>
        <strain evidence="5">SpSt-508</strain>
    </source>
</reference>
<dbReference type="HAMAP" id="MF_00167">
    <property type="entry name" value="CsrA"/>
    <property type="match status" value="1"/>
</dbReference>
<dbReference type="GO" id="GO:0006402">
    <property type="term" value="P:mRNA catabolic process"/>
    <property type="evidence" value="ECO:0007669"/>
    <property type="project" value="InterPro"/>
</dbReference>
<comment type="subcellular location">
    <subcellularLocation>
        <location evidence="4">Cytoplasm</location>
    </subcellularLocation>
</comment>
<comment type="function">
    <text evidence="4">A translational regulator that binds mRNA to regulate translation initiation and/or mRNA stability. Usually binds in the 5'-UTR at or near the Shine-Dalgarno sequence preventing ribosome-binding, thus repressing translation. Its main target seems to be the major flagellin gene, while its function is anatagonized by FliW.</text>
</comment>
<evidence type="ECO:0000256" key="3">
    <source>
        <dbReference type="ARBA" id="ARBA00022884"/>
    </source>
</evidence>
<comment type="caution">
    <text evidence="5">The sequence shown here is derived from an EMBL/GenBank/DDBJ whole genome shotgun (WGS) entry which is preliminary data.</text>
</comment>
<dbReference type="InterPro" id="IPR036107">
    <property type="entry name" value="CsrA_sf"/>
</dbReference>
<evidence type="ECO:0000256" key="2">
    <source>
        <dbReference type="ARBA" id="ARBA00022845"/>
    </source>
</evidence>
<sequence length="65" mass="7118">MLVLTRKQGERIHIDGCIEVTVLSVEGHRVRIGIEAPHDVPIRRGELVFDASTPSPQETETVAAS</sequence>
<keyword evidence="3 4" id="KW-0694">RNA-binding</keyword>